<feature type="transmembrane region" description="Helical" evidence="6">
    <location>
        <begin position="245"/>
        <end position="266"/>
    </location>
</feature>
<feature type="transmembrane region" description="Helical" evidence="6">
    <location>
        <begin position="41"/>
        <end position="60"/>
    </location>
</feature>
<evidence type="ECO:0000313" key="7">
    <source>
        <dbReference type="EMBL" id="MBM6856397.1"/>
    </source>
</evidence>
<proteinExistence type="predicted"/>
<evidence type="ECO:0000256" key="2">
    <source>
        <dbReference type="ARBA" id="ARBA00022475"/>
    </source>
</evidence>
<dbReference type="PANTHER" id="PTHR30250:SF11">
    <property type="entry name" value="O-ANTIGEN TRANSPORTER-RELATED"/>
    <property type="match status" value="1"/>
</dbReference>
<feature type="transmembrane region" description="Helical" evidence="6">
    <location>
        <begin position="80"/>
        <end position="105"/>
    </location>
</feature>
<name>A0AA41D9A4_9BACT</name>
<evidence type="ECO:0000256" key="1">
    <source>
        <dbReference type="ARBA" id="ARBA00004651"/>
    </source>
</evidence>
<evidence type="ECO:0000256" key="5">
    <source>
        <dbReference type="ARBA" id="ARBA00023136"/>
    </source>
</evidence>
<evidence type="ECO:0000256" key="3">
    <source>
        <dbReference type="ARBA" id="ARBA00022692"/>
    </source>
</evidence>
<keyword evidence="4 6" id="KW-1133">Transmembrane helix</keyword>
<feature type="transmembrane region" description="Helical" evidence="6">
    <location>
        <begin position="143"/>
        <end position="163"/>
    </location>
</feature>
<dbReference type="PANTHER" id="PTHR30250">
    <property type="entry name" value="PST FAMILY PREDICTED COLANIC ACID TRANSPORTER"/>
    <property type="match status" value="1"/>
</dbReference>
<dbReference type="Pfam" id="PF01943">
    <property type="entry name" value="Polysacc_synt"/>
    <property type="match status" value="1"/>
</dbReference>
<protein>
    <submittedName>
        <fullName evidence="7">Oligosaccharide flippase family protein</fullName>
    </submittedName>
</protein>
<keyword evidence="8" id="KW-1185">Reference proteome</keyword>
<feature type="transmembrane region" description="Helical" evidence="6">
    <location>
        <begin position="169"/>
        <end position="188"/>
    </location>
</feature>
<evidence type="ECO:0000256" key="6">
    <source>
        <dbReference type="SAM" id="Phobius"/>
    </source>
</evidence>
<evidence type="ECO:0000256" key="4">
    <source>
        <dbReference type="ARBA" id="ARBA00022989"/>
    </source>
</evidence>
<keyword evidence="5 6" id="KW-0472">Membrane</keyword>
<dbReference type="EMBL" id="JACJMO010000002">
    <property type="protein sequence ID" value="MBM6856397.1"/>
    <property type="molecule type" value="Genomic_DNA"/>
</dbReference>
<reference evidence="7 8" key="1">
    <citation type="journal article" date="2021" name="Sci. Rep.">
        <title>The distribution of antibiotic resistance genes in chicken gut microbiota commensals.</title>
        <authorList>
            <person name="Juricova H."/>
            <person name="Matiasovicova J."/>
            <person name="Kubasova T."/>
            <person name="Cejkova D."/>
            <person name="Rychlik I."/>
        </authorList>
    </citation>
    <scope>NUCLEOTIDE SEQUENCE [LARGE SCALE GENOMIC DNA]</scope>
    <source>
        <strain evidence="7 8">An421</strain>
    </source>
</reference>
<comment type="caution">
    <text evidence="7">The sequence shown here is derived from an EMBL/GenBank/DDBJ whole genome shotgun (WGS) entry which is preliminary data.</text>
</comment>
<feature type="transmembrane region" description="Helical" evidence="6">
    <location>
        <begin position="12"/>
        <end position="35"/>
    </location>
</feature>
<dbReference type="InterPro" id="IPR002797">
    <property type="entry name" value="Polysacc_synth"/>
</dbReference>
<accession>A0AA41D9A4</accession>
<feature type="transmembrane region" description="Helical" evidence="6">
    <location>
        <begin position="208"/>
        <end position="225"/>
    </location>
</feature>
<organism evidence="7 8">
    <name type="scientific">Caecibacteroides pullorum</name>
    <dbReference type="NCBI Taxonomy" id="2725562"/>
    <lineage>
        <taxon>Bacteria</taxon>
        <taxon>Pseudomonadati</taxon>
        <taxon>Bacteroidota</taxon>
        <taxon>Bacteroidia</taxon>
        <taxon>Bacteroidales</taxon>
        <taxon>Bacteroidaceae</taxon>
        <taxon>Caecibacteroides</taxon>
    </lineage>
</organism>
<feature type="transmembrane region" description="Helical" evidence="6">
    <location>
        <begin position="376"/>
        <end position="397"/>
    </location>
</feature>
<feature type="transmembrane region" description="Helical" evidence="6">
    <location>
        <begin position="352"/>
        <end position="370"/>
    </location>
</feature>
<keyword evidence="3 6" id="KW-0812">Transmembrane</keyword>
<dbReference type="RefSeq" id="WP_204970918.1">
    <property type="nucleotide sequence ID" value="NZ_JAAZTS010000002.1"/>
</dbReference>
<gene>
    <name evidence="7" type="ORF">H6D15_02050</name>
</gene>
<feature type="transmembrane region" description="Helical" evidence="6">
    <location>
        <begin position="111"/>
        <end position="131"/>
    </location>
</feature>
<evidence type="ECO:0000313" key="8">
    <source>
        <dbReference type="Proteomes" id="UP000698924"/>
    </source>
</evidence>
<dbReference type="InterPro" id="IPR050833">
    <property type="entry name" value="Poly_Biosynth_Transport"/>
</dbReference>
<dbReference type="AlphaFoldDB" id="A0AA41D9A4"/>
<feature type="transmembrane region" description="Helical" evidence="6">
    <location>
        <begin position="320"/>
        <end position="340"/>
    </location>
</feature>
<feature type="transmembrane region" description="Helical" evidence="6">
    <location>
        <begin position="435"/>
        <end position="453"/>
    </location>
</feature>
<sequence length="474" mass="54871">MGKYNKLGVNIITFLIGNMGSRLIQFLFIPLYTYWLTTYEYGIIDTVMITVYLCTPFASLSIHDALLRYMLDKDSNRSKIYTISCIIGTIGSLLFLSSILVFKHIEILKPYWIYFYVYMVISVFFNIQLAYIRGLEQNKLYSALGIISTLLQAIGIVLFVGYFHYSIKGYLLAMIISYGLTLFLSIFITRSWRYFSITEINKTDIKNMLAYSIPLVPNAIMWWIINSSDKYLILYYLSAEENGLFAISTKIPMIINIVYQIFLMAWQISVIEEHNKEGKEHFYHKIYTLIISGLFLSASFIMIFIKPAVNTFLSTAYNEVWYYIPILLISTIFACLAGFYGSFYVAFKRTKGVLKTSIVCAVINVIFNLLSIRYCGLWGVSLASFLSFFILYIYRIYDTRKMVSIPSEKKLVFSNLIIVFIQILTIYLVNNYLSIILLSILFVAAIIINRNIIKETTIMVKQLIHKNNHEKSTI</sequence>
<keyword evidence="2" id="KW-1003">Cell membrane</keyword>
<dbReference type="GO" id="GO:0005886">
    <property type="term" value="C:plasma membrane"/>
    <property type="evidence" value="ECO:0007669"/>
    <property type="project" value="UniProtKB-SubCell"/>
</dbReference>
<feature type="transmembrane region" description="Helical" evidence="6">
    <location>
        <begin position="286"/>
        <end position="305"/>
    </location>
</feature>
<dbReference type="Proteomes" id="UP000698924">
    <property type="component" value="Unassembled WGS sequence"/>
</dbReference>
<feature type="transmembrane region" description="Helical" evidence="6">
    <location>
        <begin position="409"/>
        <end position="429"/>
    </location>
</feature>
<comment type="subcellular location">
    <subcellularLocation>
        <location evidence="1">Cell membrane</location>
        <topology evidence="1">Multi-pass membrane protein</topology>
    </subcellularLocation>
</comment>